<accession>A0ABM4GA45</accession>
<dbReference type="RefSeq" id="XP_070139597.1">
    <property type="nucleotide sequence ID" value="XM_070283496.1"/>
</dbReference>
<dbReference type="SUPFAM" id="SSF58113">
    <property type="entry name" value="Apolipoprotein A-I"/>
    <property type="match status" value="1"/>
</dbReference>
<evidence type="ECO:0000256" key="2">
    <source>
        <dbReference type="SAM" id="SignalP"/>
    </source>
</evidence>
<evidence type="ECO:0000313" key="3">
    <source>
        <dbReference type="Proteomes" id="UP001652661"/>
    </source>
</evidence>
<dbReference type="Proteomes" id="UP001652661">
    <property type="component" value="Chromosome 2L"/>
</dbReference>
<feature type="chain" id="PRO_5045744016" evidence="2">
    <location>
        <begin position="24"/>
        <end position="250"/>
    </location>
</feature>
<keyword evidence="3" id="KW-1185">Reference proteome</keyword>
<keyword evidence="2" id="KW-0732">Signal</keyword>
<evidence type="ECO:0000313" key="4">
    <source>
        <dbReference type="RefSeq" id="XP_070139597.1"/>
    </source>
</evidence>
<dbReference type="GeneID" id="138927945"/>
<proteinExistence type="predicted"/>
<feature type="coiled-coil region" evidence="1">
    <location>
        <begin position="205"/>
        <end position="243"/>
    </location>
</feature>
<keyword evidence="1" id="KW-0175">Coiled coil</keyword>
<gene>
    <name evidence="4" type="primary">LOC138927945</name>
</gene>
<name>A0ABM4GA45_DROKI</name>
<sequence>MQNFTTFFLWALFACILCQGSFAEDQSGYICLIDDPKQNQCDSYCLTELSPRLNEVVKAQNTRDVLKSKLETLEGKIGEMQLTGRLQNVENRLNGRLQGVESKLERHLQEVQTKVEAKLEKSLHEVNTKLEGQLQGVEAKLERQLRGVENKLEGQLHEVQAKLEAKLDEGLLATELRPLLGNVVQEQDTENTNDADIATKVLAKLDSMAEQQAKLEGQLQGVEAKLEGQLQEMQTKLEAKLDESLLTVSS</sequence>
<feature type="signal peptide" evidence="2">
    <location>
        <begin position="1"/>
        <end position="23"/>
    </location>
</feature>
<protein>
    <submittedName>
        <fullName evidence="4">Apolipoprotein A-IV-like</fullName>
    </submittedName>
</protein>
<reference evidence="3" key="1">
    <citation type="submission" date="2025-05" db="UniProtKB">
        <authorList>
            <consortium name="RefSeq"/>
        </authorList>
    </citation>
    <scope>NUCLEOTIDE SEQUENCE [LARGE SCALE GENOMIC DNA]</scope>
    <source>
        <strain evidence="3">14028-0561.14</strain>
    </source>
</reference>
<reference evidence="4" key="2">
    <citation type="submission" date="2025-08" db="UniProtKB">
        <authorList>
            <consortium name="RefSeq"/>
        </authorList>
    </citation>
    <scope>IDENTIFICATION</scope>
    <source>
        <strain evidence="4">14028-0561.14</strain>
        <tissue evidence="4">Whole fly</tissue>
    </source>
</reference>
<organism evidence="3 4">
    <name type="scientific">Drosophila kikkawai</name>
    <name type="common">Fruit fly</name>
    <dbReference type="NCBI Taxonomy" id="30033"/>
    <lineage>
        <taxon>Eukaryota</taxon>
        <taxon>Metazoa</taxon>
        <taxon>Ecdysozoa</taxon>
        <taxon>Arthropoda</taxon>
        <taxon>Hexapoda</taxon>
        <taxon>Insecta</taxon>
        <taxon>Pterygota</taxon>
        <taxon>Neoptera</taxon>
        <taxon>Endopterygota</taxon>
        <taxon>Diptera</taxon>
        <taxon>Brachycera</taxon>
        <taxon>Muscomorpha</taxon>
        <taxon>Ephydroidea</taxon>
        <taxon>Drosophilidae</taxon>
        <taxon>Drosophila</taxon>
        <taxon>Sophophora</taxon>
    </lineage>
</organism>
<evidence type="ECO:0000256" key="1">
    <source>
        <dbReference type="SAM" id="Coils"/>
    </source>
</evidence>
<dbReference type="Gene3D" id="1.20.120.20">
    <property type="entry name" value="Apolipoprotein"/>
    <property type="match status" value="1"/>
</dbReference>
<feature type="coiled-coil region" evidence="1">
    <location>
        <begin position="56"/>
        <end position="169"/>
    </location>
</feature>